<dbReference type="GO" id="GO:0034599">
    <property type="term" value="P:cellular response to oxidative stress"/>
    <property type="evidence" value="ECO:0007669"/>
    <property type="project" value="TreeGrafter"/>
</dbReference>
<protein>
    <recommendedName>
        <fullName evidence="3">thioredoxin-dependent peroxiredoxin</fullName>
        <ecNumber evidence="3">1.11.1.24</ecNumber>
    </recommendedName>
    <alternativeName>
        <fullName evidence="11">Bacterioferritin comigratory protein</fullName>
    </alternativeName>
    <alternativeName>
        <fullName evidence="9">Thioredoxin peroxidase</fullName>
    </alternativeName>
</protein>
<evidence type="ECO:0000259" key="14">
    <source>
        <dbReference type="PROSITE" id="PS51352"/>
    </source>
</evidence>
<dbReference type="EMBL" id="VXPY01000094">
    <property type="protein sequence ID" value="MYD91380.1"/>
    <property type="molecule type" value="Genomic_DNA"/>
</dbReference>
<comment type="catalytic activity">
    <reaction evidence="12">
        <text>a hydroperoxide + [thioredoxin]-dithiol = an alcohol + [thioredoxin]-disulfide + H2O</text>
        <dbReference type="Rhea" id="RHEA:62620"/>
        <dbReference type="Rhea" id="RHEA-COMP:10698"/>
        <dbReference type="Rhea" id="RHEA-COMP:10700"/>
        <dbReference type="ChEBI" id="CHEBI:15377"/>
        <dbReference type="ChEBI" id="CHEBI:29950"/>
        <dbReference type="ChEBI" id="CHEBI:30879"/>
        <dbReference type="ChEBI" id="CHEBI:35924"/>
        <dbReference type="ChEBI" id="CHEBI:50058"/>
        <dbReference type="EC" id="1.11.1.24"/>
    </reaction>
</comment>
<evidence type="ECO:0000256" key="13">
    <source>
        <dbReference type="PIRSR" id="PIRSR000239-1"/>
    </source>
</evidence>
<keyword evidence="6 15" id="KW-0560">Oxidoreductase</keyword>
<dbReference type="NCBIfam" id="NF006960">
    <property type="entry name" value="PRK09437.1"/>
    <property type="match status" value="1"/>
</dbReference>
<dbReference type="AlphaFoldDB" id="A0A6B1DU89"/>
<evidence type="ECO:0000256" key="4">
    <source>
        <dbReference type="ARBA" id="ARBA00022559"/>
    </source>
</evidence>
<keyword evidence="5" id="KW-0049">Antioxidant</keyword>
<gene>
    <name evidence="15" type="ORF">F4Y08_13760</name>
</gene>
<dbReference type="GO" id="GO:0045454">
    <property type="term" value="P:cell redox homeostasis"/>
    <property type="evidence" value="ECO:0007669"/>
    <property type="project" value="TreeGrafter"/>
</dbReference>
<dbReference type="FunFam" id="3.40.30.10:FF:000007">
    <property type="entry name" value="Thioredoxin-dependent thiol peroxidase"/>
    <property type="match status" value="1"/>
</dbReference>
<dbReference type="EC" id="1.11.1.24" evidence="3"/>
<evidence type="ECO:0000256" key="2">
    <source>
        <dbReference type="ARBA" id="ARBA00011245"/>
    </source>
</evidence>
<name>A0A6B1DU89_9CHLR</name>
<dbReference type="CDD" id="cd03017">
    <property type="entry name" value="PRX_BCP"/>
    <property type="match status" value="1"/>
</dbReference>
<keyword evidence="8" id="KW-0676">Redox-active center</keyword>
<proteinExistence type="inferred from homology"/>
<evidence type="ECO:0000256" key="10">
    <source>
        <dbReference type="ARBA" id="ARBA00038489"/>
    </source>
</evidence>
<dbReference type="Pfam" id="PF00578">
    <property type="entry name" value="AhpC-TSA"/>
    <property type="match status" value="1"/>
</dbReference>
<evidence type="ECO:0000256" key="11">
    <source>
        <dbReference type="ARBA" id="ARBA00041373"/>
    </source>
</evidence>
<evidence type="ECO:0000256" key="7">
    <source>
        <dbReference type="ARBA" id="ARBA00023157"/>
    </source>
</evidence>
<evidence type="ECO:0000256" key="12">
    <source>
        <dbReference type="ARBA" id="ARBA00049091"/>
    </source>
</evidence>
<evidence type="ECO:0000256" key="6">
    <source>
        <dbReference type="ARBA" id="ARBA00023002"/>
    </source>
</evidence>
<comment type="similarity">
    <text evidence="10">Belongs to the peroxiredoxin family. BCP/PrxQ subfamily.</text>
</comment>
<dbReference type="PANTHER" id="PTHR42801:SF4">
    <property type="entry name" value="AHPC_TSA FAMILY PROTEIN"/>
    <property type="match status" value="1"/>
</dbReference>
<keyword evidence="4 15" id="KW-0575">Peroxidase</keyword>
<accession>A0A6B1DU89</accession>
<dbReference type="SUPFAM" id="SSF52833">
    <property type="entry name" value="Thioredoxin-like"/>
    <property type="match status" value="1"/>
</dbReference>
<reference evidence="15" key="1">
    <citation type="submission" date="2019-09" db="EMBL/GenBank/DDBJ databases">
        <title>Characterisation of the sponge microbiome using genome-centric metagenomics.</title>
        <authorList>
            <person name="Engelberts J.P."/>
            <person name="Robbins S.J."/>
            <person name="De Goeij J.M."/>
            <person name="Aranda M."/>
            <person name="Bell S.C."/>
            <person name="Webster N.S."/>
        </authorList>
    </citation>
    <scope>NUCLEOTIDE SEQUENCE</scope>
    <source>
        <strain evidence="15">SB0662_bin_9</strain>
    </source>
</reference>
<dbReference type="InterPro" id="IPR036249">
    <property type="entry name" value="Thioredoxin-like_sf"/>
</dbReference>
<dbReference type="PANTHER" id="PTHR42801">
    <property type="entry name" value="THIOREDOXIN-DEPENDENT PEROXIDE REDUCTASE"/>
    <property type="match status" value="1"/>
</dbReference>
<dbReference type="InterPro" id="IPR050924">
    <property type="entry name" value="Peroxiredoxin_BCP/PrxQ"/>
</dbReference>
<comment type="caution">
    <text evidence="15">The sequence shown here is derived from an EMBL/GenBank/DDBJ whole genome shotgun (WGS) entry which is preliminary data.</text>
</comment>
<dbReference type="PIRSF" id="PIRSF000239">
    <property type="entry name" value="AHPC"/>
    <property type="match status" value="1"/>
</dbReference>
<sequence>MALKHLQPNTPAPDFTAVNENGETVSLADFRGQNLVLYFYPKDDTPGCTMQACSLRDNFDDLQALNATVLGVSPDDSQLHAKFIGKYNLPFSLLVDEDHAICEAYGVWGERNFMGKKFMGVHRSSFVIDGDGNLVAVDYDVKPKKTVAAALEALGG</sequence>
<dbReference type="InterPro" id="IPR013766">
    <property type="entry name" value="Thioredoxin_domain"/>
</dbReference>
<dbReference type="InterPro" id="IPR000866">
    <property type="entry name" value="AhpC/TSA"/>
</dbReference>
<evidence type="ECO:0000256" key="3">
    <source>
        <dbReference type="ARBA" id="ARBA00013017"/>
    </source>
</evidence>
<dbReference type="InterPro" id="IPR024706">
    <property type="entry name" value="Peroxiredoxin_AhpC-typ"/>
</dbReference>
<organism evidence="15">
    <name type="scientific">Caldilineaceae bacterium SB0662_bin_9</name>
    <dbReference type="NCBI Taxonomy" id="2605258"/>
    <lineage>
        <taxon>Bacteria</taxon>
        <taxon>Bacillati</taxon>
        <taxon>Chloroflexota</taxon>
        <taxon>Caldilineae</taxon>
        <taxon>Caldilineales</taxon>
        <taxon>Caldilineaceae</taxon>
    </lineage>
</organism>
<evidence type="ECO:0000256" key="9">
    <source>
        <dbReference type="ARBA" id="ARBA00032824"/>
    </source>
</evidence>
<feature type="domain" description="Thioredoxin" evidence="14">
    <location>
        <begin position="6"/>
        <end position="156"/>
    </location>
</feature>
<keyword evidence="7" id="KW-1015">Disulfide bond</keyword>
<evidence type="ECO:0000256" key="5">
    <source>
        <dbReference type="ARBA" id="ARBA00022862"/>
    </source>
</evidence>
<feature type="active site" description="Cysteine sulfenic acid (-SOH) intermediate; for peroxidase activity" evidence="13">
    <location>
        <position position="48"/>
    </location>
</feature>
<dbReference type="GO" id="GO:0005737">
    <property type="term" value="C:cytoplasm"/>
    <property type="evidence" value="ECO:0007669"/>
    <property type="project" value="TreeGrafter"/>
</dbReference>
<dbReference type="Gene3D" id="3.40.30.10">
    <property type="entry name" value="Glutaredoxin"/>
    <property type="match status" value="1"/>
</dbReference>
<evidence type="ECO:0000256" key="1">
    <source>
        <dbReference type="ARBA" id="ARBA00003330"/>
    </source>
</evidence>
<comment type="subunit">
    <text evidence="2">Monomer.</text>
</comment>
<dbReference type="GO" id="GO:0008379">
    <property type="term" value="F:thioredoxin peroxidase activity"/>
    <property type="evidence" value="ECO:0007669"/>
    <property type="project" value="TreeGrafter"/>
</dbReference>
<evidence type="ECO:0000313" key="15">
    <source>
        <dbReference type="EMBL" id="MYD91380.1"/>
    </source>
</evidence>
<comment type="function">
    <text evidence="1">Thiol-specific peroxidase that catalyzes the reduction of hydrogen peroxide and organic hydroperoxides to water and alcohols, respectively. Plays a role in cell protection against oxidative stress by detoxifying peroxides and as sensor of hydrogen peroxide-mediated signaling events.</text>
</comment>
<evidence type="ECO:0000256" key="8">
    <source>
        <dbReference type="ARBA" id="ARBA00023284"/>
    </source>
</evidence>
<dbReference type="PROSITE" id="PS51352">
    <property type="entry name" value="THIOREDOXIN_2"/>
    <property type="match status" value="1"/>
</dbReference>